<sequence>MASSLPYTNFQPTSLLSALAASLDTLLLLELHLQVSERLLKAQRDSRIDGNPEQPVIIDAVSVERNHLLVRLCLMGGPNERYLPPRLLCEVSDWRIVTGGAQIELVISVACLGSSASIAPNVFLPSGLYW</sequence>
<dbReference type="InterPro" id="IPR055392">
    <property type="entry name" value="BROMI_C"/>
</dbReference>
<evidence type="ECO:0000259" key="1">
    <source>
        <dbReference type="Pfam" id="PF23440"/>
    </source>
</evidence>
<protein>
    <recommendedName>
        <fullName evidence="1">BROMI C-terminal Rab TBC-like domain-containing protein</fullName>
    </recommendedName>
</protein>
<organism evidence="2 3">
    <name type="scientific">Protopolystoma xenopodis</name>
    <dbReference type="NCBI Taxonomy" id="117903"/>
    <lineage>
        <taxon>Eukaryota</taxon>
        <taxon>Metazoa</taxon>
        <taxon>Spiralia</taxon>
        <taxon>Lophotrochozoa</taxon>
        <taxon>Platyhelminthes</taxon>
        <taxon>Monogenea</taxon>
        <taxon>Polyopisthocotylea</taxon>
        <taxon>Polystomatidea</taxon>
        <taxon>Polystomatidae</taxon>
        <taxon>Protopolystoma</taxon>
    </lineage>
</organism>
<evidence type="ECO:0000313" key="3">
    <source>
        <dbReference type="Proteomes" id="UP000784294"/>
    </source>
</evidence>
<evidence type="ECO:0000313" key="2">
    <source>
        <dbReference type="EMBL" id="VEL15685.1"/>
    </source>
</evidence>
<dbReference type="Proteomes" id="UP000784294">
    <property type="component" value="Unassembled WGS sequence"/>
</dbReference>
<feature type="domain" description="BROMI C-terminal Rab TBC-like" evidence="1">
    <location>
        <begin position="19"/>
        <end position="90"/>
    </location>
</feature>
<reference evidence="2" key="1">
    <citation type="submission" date="2018-11" db="EMBL/GenBank/DDBJ databases">
        <authorList>
            <consortium name="Pathogen Informatics"/>
        </authorList>
    </citation>
    <scope>NUCLEOTIDE SEQUENCE</scope>
</reference>
<dbReference type="OrthoDB" id="1668230at2759"/>
<dbReference type="Pfam" id="PF23440">
    <property type="entry name" value="BROMI_C"/>
    <property type="match status" value="1"/>
</dbReference>
<keyword evidence="3" id="KW-1185">Reference proteome</keyword>
<proteinExistence type="predicted"/>
<gene>
    <name evidence="2" type="ORF">PXEA_LOCUS9125</name>
</gene>
<accession>A0A3S5CEY5</accession>
<comment type="caution">
    <text evidence="2">The sequence shown here is derived from an EMBL/GenBank/DDBJ whole genome shotgun (WGS) entry which is preliminary data.</text>
</comment>
<name>A0A3S5CEY5_9PLAT</name>
<dbReference type="EMBL" id="CAAALY010025462">
    <property type="protein sequence ID" value="VEL15685.1"/>
    <property type="molecule type" value="Genomic_DNA"/>
</dbReference>
<dbReference type="AlphaFoldDB" id="A0A3S5CEY5"/>